<dbReference type="Pfam" id="PF13676">
    <property type="entry name" value="TIR_2"/>
    <property type="match status" value="1"/>
</dbReference>
<dbReference type="Proteomes" id="UP001501676">
    <property type="component" value="Unassembled WGS sequence"/>
</dbReference>
<dbReference type="InterPro" id="IPR035897">
    <property type="entry name" value="Toll_tir_struct_dom_sf"/>
</dbReference>
<accession>A0ABP6T3Y8</accession>
<evidence type="ECO:0000259" key="2">
    <source>
        <dbReference type="Pfam" id="PF13676"/>
    </source>
</evidence>
<proteinExistence type="predicted"/>
<reference evidence="4" key="1">
    <citation type="journal article" date="2019" name="Int. J. Syst. Evol. Microbiol.">
        <title>The Global Catalogue of Microorganisms (GCM) 10K type strain sequencing project: providing services to taxonomists for standard genome sequencing and annotation.</title>
        <authorList>
            <consortium name="The Broad Institute Genomics Platform"/>
            <consortium name="The Broad Institute Genome Sequencing Center for Infectious Disease"/>
            <person name="Wu L."/>
            <person name="Ma J."/>
        </authorList>
    </citation>
    <scope>NUCLEOTIDE SEQUENCE [LARGE SCALE GENOMIC DNA]</scope>
    <source>
        <strain evidence="4">JCM 9458</strain>
    </source>
</reference>
<dbReference type="Gene3D" id="3.40.50.10140">
    <property type="entry name" value="Toll/interleukin-1 receptor homology (TIR) domain"/>
    <property type="match status" value="1"/>
</dbReference>
<feature type="domain" description="TIR" evidence="2">
    <location>
        <begin position="20"/>
        <end position="136"/>
    </location>
</feature>
<gene>
    <name evidence="3" type="ORF">GCM10020369_54870</name>
</gene>
<dbReference type="SUPFAM" id="SSF52200">
    <property type="entry name" value="Toll/Interleukin receptor TIR domain"/>
    <property type="match status" value="1"/>
</dbReference>
<name>A0ABP6T3Y8_9ACTN</name>
<evidence type="ECO:0000313" key="4">
    <source>
        <dbReference type="Proteomes" id="UP001501676"/>
    </source>
</evidence>
<dbReference type="InterPro" id="IPR000157">
    <property type="entry name" value="TIR_dom"/>
</dbReference>
<organism evidence="3 4">
    <name type="scientific">Cryptosporangium minutisporangium</name>
    <dbReference type="NCBI Taxonomy" id="113569"/>
    <lineage>
        <taxon>Bacteria</taxon>
        <taxon>Bacillati</taxon>
        <taxon>Actinomycetota</taxon>
        <taxon>Actinomycetes</taxon>
        <taxon>Cryptosporangiales</taxon>
        <taxon>Cryptosporangiaceae</taxon>
        <taxon>Cryptosporangium</taxon>
    </lineage>
</organism>
<comment type="caution">
    <text evidence="3">The sequence shown here is derived from an EMBL/GenBank/DDBJ whole genome shotgun (WGS) entry which is preliminary data.</text>
</comment>
<feature type="compositionally biased region" description="Basic residues" evidence="1">
    <location>
        <begin position="179"/>
        <end position="193"/>
    </location>
</feature>
<protein>
    <recommendedName>
        <fullName evidence="2">TIR domain-containing protein</fullName>
    </recommendedName>
</protein>
<sequence>MHSDPWSVLVAHSANPTRPVFISYRRRDTANVAGRLADRIALEHGEDRVFLDVDSTRVGADVAAEVRRRIRASGVLVMLIGCEWHGPGVTGARLDDPEDVVRIEIEEALRCGVPVVPVLVDGAAMPPASALPRSIRAITRLSAARLRYDMFRHDVVLLGETVRRILDAPAGAGRARATSRVRRVWSRRRRRGARTAPFPRHPADAGPR</sequence>
<feature type="region of interest" description="Disordered" evidence="1">
    <location>
        <begin position="179"/>
        <end position="208"/>
    </location>
</feature>
<keyword evidence="4" id="KW-1185">Reference proteome</keyword>
<evidence type="ECO:0000256" key="1">
    <source>
        <dbReference type="SAM" id="MobiDB-lite"/>
    </source>
</evidence>
<dbReference type="EMBL" id="BAAAYN010000038">
    <property type="protein sequence ID" value="GAA3392582.1"/>
    <property type="molecule type" value="Genomic_DNA"/>
</dbReference>
<evidence type="ECO:0000313" key="3">
    <source>
        <dbReference type="EMBL" id="GAA3392582.1"/>
    </source>
</evidence>